<gene>
    <name evidence="2" type="ORF">CCMP2556_LOCUS38035</name>
</gene>
<organism evidence="2 3">
    <name type="scientific">Durusdinium trenchii</name>
    <dbReference type="NCBI Taxonomy" id="1381693"/>
    <lineage>
        <taxon>Eukaryota</taxon>
        <taxon>Sar</taxon>
        <taxon>Alveolata</taxon>
        <taxon>Dinophyceae</taxon>
        <taxon>Suessiales</taxon>
        <taxon>Symbiodiniaceae</taxon>
        <taxon>Durusdinium</taxon>
    </lineage>
</organism>
<dbReference type="Proteomes" id="UP001642484">
    <property type="component" value="Unassembled WGS sequence"/>
</dbReference>
<name>A0ABP0PMB0_9DINO</name>
<sequence length="127" mass="14233">MLADAAGLHQQLSQTPTGTKVPVHQLREQQLPQQGCICGRGHCSLRGLWICCRWDEAVGQTEQICTLLFSEAFFNASELDEASDEVRKKHQTGRPEVDAEFLKTKGRKLWDALSKVDLILEQVKQSA</sequence>
<feature type="region of interest" description="Disordered" evidence="1">
    <location>
        <begin position="1"/>
        <end position="21"/>
    </location>
</feature>
<proteinExistence type="predicted"/>
<reference evidence="2 3" key="1">
    <citation type="submission" date="2024-02" db="EMBL/GenBank/DDBJ databases">
        <authorList>
            <person name="Chen Y."/>
            <person name="Shah S."/>
            <person name="Dougan E. K."/>
            <person name="Thang M."/>
            <person name="Chan C."/>
        </authorList>
    </citation>
    <scope>NUCLEOTIDE SEQUENCE [LARGE SCALE GENOMIC DNA]</scope>
</reference>
<evidence type="ECO:0000313" key="2">
    <source>
        <dbReference type="EMBL" id="CAK9077160.1"/>
    </source>
</evidence>
<protein>
    <submittedName>
        <fullName evidence="2">Uncharacterized protein</fullName>
    </submittedName>
</protein>
<comment type="caution">
    <text evidence="2">The sequence shown here is derived from an EMBL/GenBank/DDBJ whole genome shotgun (WGS) entry which is preliminary data.</text>
</comment>
<dbReference type="EMBL" id="CAXAMN010023361">
    <property type="protein sequence ID" value="CAK9077160.1"/>
    <property type="molecule type" value="Genomic_DNA"/>
</dbReference>
<evidence type="ECO:0000256" key="1">
    <source>
        <dbReference type="SAM" id="MobiDB-lite"/>
    </source>
</evidence>
<evidence type="ECO:0000313" key="3">
    <source>
        <dbReference type="Proteomes" id="UP001642484"/>
    </source>
</evidence>
<keyword evidence="3" id="KW-1185">Reference proteome</keyword>
<accession>A0ABP0PMB0</accession>